<keyword evidence="7" id="KW-0472">Membrane</keyword>
<keyword evidence="5" id="KW-0496">Mitochondrion</keyword>
<dbReference type="PROSITE" id="PS00674">
    <property type="entry name" value="AAA"/>
    <property type="match status" value="1"/>
</dbReference>
<organism evidence="9 11">
    <name type="scientific">Carya illinoinensis</name>
    <name type="common">Pecan</name>
    <dbReference type="NCBI Taxonomy" id="32201"/>
    <lineage>
        <taxon>Eukaryota</taxon>
        <taxon>Viridiplantae</taxon>
        <taxon>Streptophyta</taxon>
        <taxon>Embryophyta</taxon>
        <taxon>Tracheophyta</taxon>
        <taxon>Spermatophyta</taxon>
        <taxon>Magnoliopsida</taxon>
        <taxon>eudicotyledons</taxon>
        <taxon>Gunneridae</taxon>
        <taxon>Pentapetalae</taxon>
        <taxon>rosids</taxon>
        <taxon>fabids</taxon>
        <taxon>Fagales</taxon>
        <taxon>Juglandaceae</taxon>
        <taxon>Carya</taxon>
    </lineage>
</organism>
<evidence type="ECO:0000313" key="10">
    <source>
        <dbReference type="EMBL" id="KAG6714288.1"/>
    </source>
</evidence>
<dbReference type="Gene3D" id="3.40.50.300">
    <property type="entry name" value="P-loop containing nucleotide triphosphate hydrolases"/>
    <property type="match status" value="1"/>
</dbReference>
<comment type="subcellular location">
    <subcellularLocation>
        <location evidence="1">Mitochondrion outer membrane</location>
        <topology evidence="1">Single-pass membrane protein</topology>
    </subcellularLocation>
</comment>
<comment type="caution">
    <text evidence="9">The sequence shown here is derived from an EMBL/GenBank/DDBJ whole genome shotgun (WGS) entry which is preliminary data.</text>
</comment>
<dbReference type="CDD" id="cd19520">
    <property type="entry name" value="RecA-like_ATAD1"/>
    <property type="match status" value="1"/>
</dbReference>
<dbReference type="FunFam" id="3.40.50.300:FF:000538">
    <property type="entry name" value="ATPase family AAA domain-containing protein 1"/>
    <property type="match status" value="1"/>
</dbReference>
<sequence length="391" mass="43452">MGRSSETKFLQELVLYAASAALSCLVLFAGLRHLDPNREASKKALEHKKEISKRLGRPLIQTNPYEDVIACDVINPDHIDVEFDSIGGLESIKEALFELVILPLRRPDLFSHGKLLGPQKGVLLYGPPGTGKTMLAKAIAKESGAVFINVRISNLMSKWFGDAQKLVAAVFSLAHKLQPAIIFIDEVDSFLGQRRNTDHEALTNMKTEFMALWDGFTTDQNARVMVLAATNRPSELDEAILRRLPQAFEIGIPDRRERAEILRVILRDERVEDDLNYDILSSLCEGYTGSDLLDLCKKAAYFPIRDLLDEEKKGKRSSAPRPLSQSDLEKVFASSRKTKVAASEYTGLTPQSSGWSGNREPGDYQVQAAINELSKLVVSQILNIQSDGQEP</sequence>
<dbReference type="Proteomes" id="UP000811609">
    <property type="component" value="Chromosome 5"/>
</dbReference>
<dbReference type="PANTHER" id="PTHR45644">
    <property type="entry name" value="AAA ATPASE, PUTATIVE (AFU_ORTHOLOGUE AFUA_2G12920)-RELATED-RELATED"/>
    <property type="match status" value="1"/>
</dbReference>
<dbReference type="InterPro" id="IPR027417">
    <property type="entry name" value="P-loop_NTPase"/>
</dbReference>
<evidence type="ECO:0000259" key="8">
    <source>
        <dbReference type="SMART" id="SM00382"/>
    </source>
</evidence>
<dbReference type="SMART" id="SM00382">
    <property type="entry name" value="AAA"/>
    <property type="match status" value="1"/>
</dbReference>
<dbReference type="Gene3D" id="1.10.8.60">
    <property type="match status" value="1"/>
</dbReference>
<dbReference type="GO" id="GO:0005524">
    <property type="term" value="F:ATP binding"/>
    <property type="evidence" value="ECO:0007669"/>
    <property type="project" value="UniProtKB-KW"/>
</dbReference>
<dbReference type="GO" id="GO:0005741">
    <property type="term" value="C:mitochondrial outer membrane"/>
    <property type="evidence" value="ECO:0007669"/>
    <property type="project" value="UniProtKB-SubCell"/>
</dbReference>
<evidence type="ECO:0000256" key="4">
    <source>
        <dbReference type="ARBA" id="ARBA00022840"/>
    </source>
</evidence>
<dbReference type="GO" id="GO:0016887">
    <property type="term" value="F:ATP hydrolysis activity"/>
    <property type="evidence" value="ECO:0007669"/>
    <property type="project" value="InterPro"/>
</dbReference>
<keyword evidence="4 6" id="KW-0067">ATP-binding</keyword>
<dbReference type="OrthoDB" id="10254455at2759"/>
<dbReference type="AlphaFoldDB" id="A0A8T1QLX2"/>
<dbReference type="EMBL" id="CM031813">
    <property type="protein sequence ID" value="KAG6655231.1"/>
    <property type="molecule type" value="Genomic_DNA"/>
</dbReference>
<dbReference type="Pfam" id="PF00004">
    <property type="entry name" value="AAA"/>
    <property type="match status" value="1"/>
</dbReference>
<keyword evidence="3" id="KW-1000">Mitochondrion outer membrane</keyword>
<dbReference type="InterPro" id="IPR003960">
    <property type="entry name" value="ATPase_AAA_CS"/>
</dbReference>
<dbReference type="Proteomes" id="UP000811246">
    <property type="component" value="Chromosome 5"/>
</dbReference>
<comment type="similarity">
    <text evidence="6">Belongs to the AAA ATPase family.</text>
</comment>
<keyword evidence="7" id="KW-0812">Transmembrane</keyword>
<dbReference type="PROSITE" id="PS51257">
    <property type="entry name" value="PROKAR_LIPOPROTEIN"/>
    <property type="match status" value="1"/>
</dbReference>
<dbReference type="SUPFAM" id="SSF52540">
    <property type="entry name" value="P-loop containing nucleoside triphosphate hydrolases"/>
    <property type="match status" value="1"/>
</dbReference>
<evidence type="ECO:0000256" key="2">
    <source>
        <dbReference type="ARBA" id="ARBA00022741"/>
    </source>
</evidence>
<proteinExistence type="inferred from homology"/>
<gene>
    <name evidence="9" type="ORF">CIPAW_05G201400</name>
    <name evidence="10" type="ORF">I3842_05G196500</name>
</gene>
<dbReference type="Pfam" id="PF17862">
    <property type="entry name" value="AAA_lid_3"/>
    <property type="match status" value="1"/>
</dbReference>
<dbReference type="PANTHER" id="PTHR45644:SF3">
    <property type="entry name" value="FI08533P-RELATED"/>
    <property type="match status" value="1"/>
</dbReference>
<reference evidence="10" key="2">
    <citation type="submission" date="2021-01" db="EMBL/GenBank/DDBJ databases">
        <authorList>
            <person name="Lovell J.T."/>
            <person name="Bentley N."/>
            <person name="Bhattarai G."/>
            <person name="Jenkins J.W."/>
            <person name="Sreedasyam A."/>
            <person name="Alarcon Y."/>
            <person name="Bock C."/>
            <person name="Boston L."/>
            <person name="Carlson J."/>
            <person name="Cervantes K."/>
            <person name="Clermont K."/>
            <person name="Krom N."/>
            <person name="Kubenka K."/>
            <person name="Mamidi S."/>
            <person name="Mattison C."/>
            <person name="Monteros M."/>
            <person name="Pisani C."/>
            <person name="Plott C."/>
            <person name="Rajasekar S."/>
            <person name="Rhein H.S."/>
            <person name="Rohla C."/>
            <person name="Song M."/>
            <person name="Hilaire R.S."/>
            <person name="Shu S."/>
            <person name="Wells L."/>
            <person name="Wang X."/>
            <person name="Webber J."/>
            <person name="Heerema R.J."/>
            <person name="Klein P."/>
            <person name="Conner P."/>
            <person name="Grauke L."/>
            <person name="Grimwood J."/>
            <person name="Schmutz J."/>
            <person name="Randall J.J."/>
        </authorList>
    </citation>
    <scope>NUCLEOTIDE SEQUENCE</scope>
    <source>
        <tissue evidence="10">Leaf</tissue>
    </source>
</reference>
<dbReference type="InterPro" id="IPR051701">
    <property type="entry name" value="Mito_OM_Translocase_MSP1"/>
</dbReference>
<evidence type="ECO:0000313" key="9">
    <source>
        <dbReference type="EMBL" id="KAG6655231.1"/>
    </source>
</evidence>
<evidence type="ECO:0000256" key="3">
    <source>
        <dbReference type="ARBA" id="ARBA00022787"/>
    </source>
</evidence>
<reference evidence="9" key="1">
    <citation type="submission" date="2020-12" db="EMBL/GenBank/DDBJ databases">
        <title>WGS assembly of Carya illinoinensis cv. Pawnee.</title>
        <authorList>
            <person name="Platts A."/>
            <person name="Shu S."/>
            <person name="Wright S."/>
            <person name="Barry K."/>
            <person name="Edger P."/>
            <person name="Pires J.C."/>
            <person name="Schmutz J."/>
        </authorList>
    </citation>
    <scope>NUCLEOTIDE SEQUENCE</scope>
    <source>
        <tissue evidence="9">Leaf</tissue>
    </source>
</reference>
<evidence type="ECO:0000256" key="6">
    <source>
        <dbReference type="RuleBase" id="RU003651"/>
    </source>
</evidence>
<dbReference type="InterPro" id="IPR003593">
    <property type="entry name" value="AAA+_ATPase"/>
</dbReference>
<keyword evidence="7" id="KW-1133">Transmembrane helix</keyword>
<accession>A0A8T1QLX2</accession>
<evidence type="ECO:0000256" key="7">
    <source>
        <dbReference type="SAM" id="Phobius"/>
    </source>
</evidence>
<keyword evidence="2 6" id="KW-0547">Nucleotide-binding</keyword>
<dbReference type="InterPro" id="IPR003959">
    <property type="entry name" value="ATPase_AAA_core"/>
</dbReference>
<evidence type="ECO:0000256" key="5">
    <source>
        <dbReference type="ARBA" id="ARBA00023128"/>
    </source>
</evidence>
<feature type="domain" description="AAA+ ATPase" evidence="8">
    <location>
        <begin position="118"/>
        <end position="254"/>
    </location>
</feature>
<evidence type="ECO:0000313" key="11">
    <source>
        <dbReference type="Proteomes" id="UP000811609"/>
    </source>
</evidence>
<feature type="transmembrane region" description="Helical" evidence="7">
    <location>
        <begin position="13"/>
        <end position="34"/>
    </location>
</feature>
<protein>
    <recommendedName>
        <fullName evidence="8">AAA+ ATPase domain-containing protein</fullName>
    </recommendedName>
</protein>
<keyword evidence="11" id="KW-1185">Reference proteome</keyword>
<name>A0A8T1QLX2_CARIL</name>
<dbReference type="InterPro" id="IPR041569">
    <property type="entry name" value="AAA_lid_3"/>
</dbReference>
<evidence type="ECO:0000256" key="1">
    <source>
        <dbReference type="ARBA" id="ARBA00004572"/>
    </source>
</evidence>
<dbReference type="EMBL" id="CM031829">
    <property type="protein sequence ID" value="KAG6714288.1"/>
    <property type="molecule type" value="Genomic_DNA"/>
</dbReference>